<dbReference type="AlphaFoldDB" id="A0A062TVD1"/>
<dbReference type="Proteomes" id="UP000249123">
    <property type="component" value="Unassembled WGS sequence"/>
</dbReference>
<dbReference type="OrthoDB" id="7620156at2"/>
<dbReference type="RefSeq" id="WP_034827916.1">
    <property type="nucleotide sequence ID" value="NZ_AWFA01000037.1"/>
</dbReference>
<keyword evidence="2" id="KW-1185">Reference proteome</keyword>
<name>A0A062TVD1_9PROT</name>
<evidence type="ECO:0000313" key="1">
    <source>
        <dbReference type="EMBL" id="RAN31902.1"/>
    </source>
</evidence>
<reference evidence="1 2" key="1">
    <citation type="submission" date="2013-04" db="EMBL/GenBank/DDBJ databases">
        <title>Hyphomonas sp. T24B3 Genome Sequencing.</title>
        <authorList>
            <person name="Lai Q."/>
            <person name="Shao Z."/>
        </authorList>
    </citation>
    <scope>NUCLEOTIDE SEQUENCE [LARGE SCALE GENOMIC DNA]</scope>
    <source>
        <strain evidence="1 2">T24B3</strain>
    </source>
</reference>
<dbReference type="STRING" id="1280941.HY2_15325"/>
<dbReference type="EMBL" id="AWFB01000042">
    <property type="protein sequence ID" value="RAN31902.1"/>
    <property type="molecule type" value="Genomic_DNA"/>
</dbReference>
<accession>A0A062TVD1</accession>
<proteinExistence type="predicted"/>
<protein>
    <submittedName>
        <fullName evidence="1">Uncharacterized protein</fullName>
    </submittedName>
</protein>
<organism evidence="1 2">
    <name type="scientific">Hyphomonas pacifica</name>
    <dbReference type="NCBI Taxonomy" id="1280941"/>
    <lineage>
        <taxon>Bacteria</taxon>
        <taxon>Pseudomonadati</taxon>
        <taxon>Pseudomonadota</taxon>
        <taxon>Alphaproteobacteria</taxon>
        <taxon>Hyphomonadales</taxon>
        <taxon>Hyphomonadaceae</taxon>
        <taxon>Hyphomonas</taxon>
    </lineage>
</organism>
<sequence length="90" mass="10226">MTLDVHLYENGRIGQFLFQIDDKIYGDLYPSFRLFQQRTGLLIDPYRDLVVDIALPALILALTEGHVSLALRGILEKCERMGQSVIFVGD</sequence>
<comment type="caution">
    <text evidence="1">The sequence shown here is derived from an EMBL/GenBank/DDBJ whole genome shotgun (WGS) entry which is preliminary data.</text>
</comment>
<evidence type="ECO:0000313" key="2">
    <source>
        <dbReference type="Proteomes" id="UP000249123"/>
    </source>
</evidence>
<gene>
    <name evidence="1" type="ORF">HY3_16110</name>
</gene>